<feature type="coiled-coil region" evidence="1">
    <location>
        <begin position="618"/>
        <end position="645"/>
    </location>
</feature>
<keyword evidence="2" id="KW-0472">Membrane</keyword>
<accession>A0A409YS24</accession>
<dbReference type="InParanoid" id="A0A409YS24"/>
<keyword evidence="4" id="KW-1185">Reference proteome</keyword>
<dbReference type="Proteomes" id="UP000284706">
    <property type="component" value="Unassembled WGS sequence"/>
</dbReference>
<organism evidence="3 4">
    <name type="scientific">Gymnopilus dilepis</name>
    <dbReference type="NCBI Taxonomy" id="231916"/>
    <lineage>
        <taxon>Eukaryota</taxon>
        <taxon>Fungi</taxon>
        <taxon>Dikarya</taxon>
        <taxon>Basidiomycota</taxon>
        <taxon>Agaricomycotina</taxon>
        <taxon>Agaricomycetes</taxon>
        <taxon>Agaricomycetidae</taxon>
        <taxon>Agaricales</taxon>
        <taxon>Agaricineae</taxon>
        <taxon>Hymenogastraceae</taxon>
        <taxon>Gymnopilus</taxon>
    </lineage>
</organism>
<keyword evidence="2" id="KW-0812">Transmembrane</keyword>
<gene>
    <name evidence="3" type="ORF">CVT26_010104</name>
</gene>
<sequence>MRPCPTCLASHRLLTISHLRLSPKGFLATRARLPSSFLAKRPVTSATTTTSPPTGVEPLTVLHKTVALLPRIPNYDEGPNSRYTEANRLWEATLSKAYEDFSAVSDRPIRIAVLGVDEWSKPQDVVTALLADPLSSNEEHFAQMSSRWLDPSLQKMEIMYGPENSFTLPTVRSTSPFLTQFPAPVELFEFRAPSLDPTAGLSQILQNPIIYEVDIPMIVCNPLTISLSSVLSSRLPVNTILIVTSTFSQGDLNAIVHHHSSSLPSSRRLHSSTPDIVSVDPRRAVEAIRAIQSQHNSLPAIQKFQNDFLGSNMSSVAHALRKKMGNLPSSPLIRKKMAISHVKNALQWSSFRVLDLRNTLDKAFVDVSALEARMEEIRVTVESRVLASDRKLERSAVQEATQEAEVRLKEIMASLSWWRMIWKVDEISTIISSALRDLWCSNLEKKLLLSTGELSVLQADITESAFALLAKHRAVDTAVLRNALLQCKTSLGYPLTAATLTGPIQLRRDQLIEYPTMRLHIAGQRAVLVAATGVLSGIGISWAGWMGWLLGTGEGLLGVIALEPGTAIGLGMLTAAAGVRWTIGVWKKAKKRWWEDWNRATLNQAMDRQVLVVGKTACKDLIQLIHAREQELAELSKDLQEVELGLNAIVDDVHRKS</sequence>
<dbReference type="OrthoDB" id="5319015at2759"/>
<dbReference type="PANTHER" id="PTHR38644:SF1">
    <property type="entry name" value="EXPRESSED PROTEIN"/>
    <property type="match status" value="1"/>
</dbReference>
<name>A0A409YS24_9AGAR</name>
<dbReference type="EMBL" id="NHYE01000423">
    <property type="protein sequence ID" value="PPR05824.1"/>
    <property type="molecule type" value="Genomic_DNA"/>
</dbReference>
<evidence type="ECO:0000313" key="3">
    <source>
        <dbReference type="EMBL" id="PPR05824.1"/>
    </source>
</evidence>
<comment type="caution">
    <text evidence="3">The sequence shown here is derived from an EMBL/GenBank/DDBJ whole genome shotgun (WGS) entry which is preliminary data.</text>
</comment>
<reference evidence="3 4" key="1">
    <citation type="journal article" date="2018" name="Evol. Lett.">
        <title>Horizontal gene cluster transfer increased hallucinogenic mushroom diversity.</title>
        <authorList>
            <person name="Reynolds H.T."/>
            <person name="Vijayakumar V."/>
            <person name="Gluck-Thaler E."/>
            <person name="Korotkin H.B."/>
            <person name="Matheny P.B."/>
            <person name="Slot J.C."/>
        </authorList>
    </citation>
    <scope>NUCLEOTIDE SEQUENCE [LARGE SCALE GENOMIC DNA]</scope>
    <source>
        <strain evidence="3 4">SRW20</strain>
    </source>
</reference>
<dbReference type="Pfam" id="PF23867">
    <property type="entry name" value="Mmc1_N"/>
    <property type="match status" value="1"/>
</dbReference>
<evidence type="ECO:0000256" key="1">
    <source>
        <dbReference type="SAM" id="Coils"/>
    </source>
</evidence>
<keyword evidence="1" id="KW-0175">Coiled coil</keyword>
<evidence type="ECO:0000313" key="4">
    <source>
        <dbReference type="Proteomes" id="UP000284706"/>
    </source>
</evidence>
<dbReference type="STRING" id="231916.A0A409YS24"/>
<keyword evidence="2" id="KW-1133">Transmembrane helix</keyword>
<protein>
    <submittedName>
        <fullName evidence="3">Uncharacterized protein</fullName>
    </submittedName>
</protein>
<feature type="transmembrane region" description="Helical" evidence="2">
    <location>
        <begin position="526"/>
        <end position="545"/>
    </location>
</feature>
<feature type="transmembrane region" description="Helical" evidence="2">
    <location>
        <begin position="565"/>
        <end position="583"/>
    </location>
</feature>
<evidence type="ECO:0000256" key="2">
    <source>
        <dbReference type="SAM" id="Phobius"/>
    </source>
</evidence>
<dbReference type="PANTHER" id="PTHR38644">
    <property type="entry name" value="EXPRESSED PROTEIN"/>
    <property type="match status" value="1"/>
</dbReference>
<dbReference type="AlphaFoldDB" id="A0A409YS24"/>
<proteinExistence type="predicted"/>